<reference evidence="2 3" key="1">
    <citation type="journal article" date="2015" name="Stand. Genomic Sci.">
        <title>Genomic Encyclopedia of Bacterial and Archaeal Type Strains, Phase III: the genomes of soil and plant-associated and newly described type strains.</title>
        <authorList>
            <person name="Whitman W.B."/>
            <person name="Woyke T."/>
            <person name="Klenk H.P."/>
            <person name="Zhou Y."/>
            <person name="Lilburn T.G."/>
            <person name="Beck B.J."/>
            <person name="De Vos P."/>
            <person name="Vandamme P."/>
            <person name="Eisen J.A."/>
            <person name="Garrity G."/>
            <person name="Hugenholtz P."/>
            <person name="Kyrpides N.C."/>
        </authorList>
    </citation>
    <scope>NUCLEOTIDE SEQUENCE [LARGE SCALE GENOMIC DNA]</scope>
    <source>
        <strain evidence="2 3">CGMCC 1.7271</strain>
    </source>
</reference>
<dbReference type="AlphaFoldDB" id="A0A562SWC9"/>
<dbReference type="RefSeq" id="WP_144884397.1">
    <property type="nucleotide sequence ID" value="NZ_VLLE01000002.1"/>
</dbReference>
<dbReference type="Pfam" id="PF07666">
    <property type="entry name" value="MpPF26"/>
    <property type="match status" value="1"/>
</dbReference>
<evidence type="ECO:0000256" key="1">
    <source>
        <dbReference type="SAM" id="Phobius"/>
    </source>
</evidence>
<comment type="caution">
    <text evidence="2">The sequence shown here is derived from an EMBL/GenBank/DDBJ whole genome shotgun (WGS) entry which is preliminary data.</text>
</comment>
<feature type="transmembrane region" description="Helical" evidence="1">
    <location>
        <begin position="74"/>
        <end position="99"/>
    </location>
</feature>
<evidence type="ECO:0008006" key="4">
    <source>
        <dbReference type="Google" id="ProtNLM"/>
    </source>
</evidence>
<sequence length="115" mass="12526">MDQFQQQRPLPNATIVLVLGILSIVACCFYGLGIILGIVAIVLAAKDKKLFAAEPELYTASSLKNLNAGRVCGIIGLSLSALYLILIIVMIATFGIEAMRNPDEMMRRMQELQGK</sequence>
<dbReference type="Proteomes" id="UP000316167">
    <property type="component" value="Unassembled WGS sequence"/>
</dbReference>
<organism evidence="2 3">
    <name type="scientific">Lacibacter cauensis</name>
    <dbReference type="NCBI Taxonomy" id="510947"/>
    <lineage>
        <taxon>Bacteria</taxon>
        <taxon>Pseudomonadati</taxon>
        <taxon>Bacteroidota</taxon>
        <taxon>Chitinophagia</taxon>
        <taxon>Chitinophagales</taxon>
        <taxon>Chitinophagaceae</taxon>
        <taxon>Lacibacter</taxon>
    </lineage>
</organism>
<proteinExistence type="predicted"/>
<dbReference type="NCBIfam" id="NF040945">
    <property type="entry name" value="CCC_membrane"/>
    <property type="match status" value="1"/>
</dbReference>
<feature type="transmembrane region" description="Helical" evidence="1">
    <location>
        <begin position="12"/>
        <end position="45"/>
    </location>
</feature>
<keyword evidence="1" id="KW-1133">Transmembrane helix</keyword>
<keyword evidence="3" id="KW-1185">Reference proteome</keyword>
<keyword evidence="1" id="KW-0812">Transmembrane</keyword>
<keyword evidence="1" id="KW-0472">Membrane</keyword>
<gene>
    <name evidence="2" type="ORF">IQ13_0635</name>
</gene>
<dbReference type="EMBL" id="VLLE01000002">
    <property type="protein sequence ID" value="TWI85473.1"/>
    <property type="molecule type" value="Genomic_DNA"/>
</dbReference>
<evidence type="ECO:0000313" key="2">
    <source>
        <dbReference type="EMBL" id="TWI85473.1"/>
    </source>
</evidence>
<protein>
    <recommendedName>
        <fullName evidence="4">DUF4190 domain-containing protein</fullName>
    </recommendedName>
</protein>
<dbReference type="InterPro" id="IPR011655">
    <property type="entry name" value="MpPF26"/>
</dbReference>
<name>A0A562SWC9_9BACT</name>
<accession>A0A562SWC9</accession>
<dbReference type="OrthoDB" id="1099888at2"/>
<evidence type="ECO:0000313" key="3">
    <source>
        <dbReference type="Proteomes" id="UP000316167"/>
    </source>
</evidence>